<gene>
    <name evidence="6" type="ORF">GHK45_19565</name>
</gene>
<keyword evidence="2 5" id="KW-0812">Transmembrane</keyword>
<feature type="transmembrane region" description="Helical" evidence="5">
    <location>
        <begin position="239"/>
        <end position="256"/>
    </location>
</feature>
<feature type="transmembrane region" description="Helical" evidence="5">
    <location>
        <begin position="181"/>
        <end position="202"/>
    </location>
</feature>
<dbReference type="PANTHER" id="PTHR37955:SF1">
    <property type="entry name" value="DEP DOMAIN-CONTAINING PROTEIN"/>
    <property type="match status" value="1"/>
</dbReference>
<proteinExistence type="predicted"/>
<dbReference type="Pfam" id="PF03595">
    <property type="entry name" value="SLAC1"/>
    <property type="match status" value="1"/>
</dbReference>
<dbReference type="PANTHER" id="PTHR37955">
    <property type="entry name" value="TELLURITE RESISTANCE PROTEIN TEHA"/>
    <property type="match status" value="1"/>
</dbReference>
<dbReference type="RefSeq" id="WP_015242577.1">
    <property type="nucleotide sequence ID" value="NZ_CP135242.1"/>
</dbReference>
<keyword evidence="4 5" id="KW-0472">Membrane</keyword>
<dbReference type="AlphaFoldDB" id="A0A6A7ZSI8"/>
<organism evidence="6">
    <name type="scientific">Rhizobium meliloti</name>
    <name type="common">Ensifer meliloti</name>
    <name type="synonym">Sinorhizobium meliloti</name>
    <dbReference type="NCBI Taxonomy" id="382"/>
    <lineage>
        <taxon>Bacteria</taxon>
        <taxon>Pseudomonadati</taxon>
        <taxon>Pseudomonadota</taxon>
        <taxon>Alphaproteobacteria</taxon>
        <taxon>Hyphomicrobiales</taxon>
        <taxon>Rhizobiaceae</taxon>
        <taxon>Sinorhizobium/Ensifer group</taxon>
        <taxon>Sinorhizobium</taxon>
    </lineage>
</organism>
<feature type="transmembrane region" description="Helical" evidence="5">
    <location>
        <begin position="95"/>
        <end position="114"/>
    </location>
</feature>
<keyword evidence="3 5" id="KW-1133">Transmembrane helix</keyword>
<dbReference type="InterPro" id="IPR004695">
    <property type="entry name" value="SLAC1/Mae1/Ssu1/TehA"/>
</dbReference>
<feature type="transmembrane region" description="Helical" evidence="5">
    <location>
        <begin position="120"/>
        <end position="141"/>
    </location>
</feature>
<comment type="caution">
    <text evidence="6">The sequence shown here is derived from an EMBL/GenBank/DDBJ whole genome shotgun (WGS) entry which is preliminary data.</text>
</comment>
<reference evidence="6" key="1">
    <citation type="journal article" date="2013" name="Genome Biol.">
        <title>Comparative genomics of the core and accessory genomes of 48 Sinorhizobium strains comprising five genospecies.</title>
        <authorList>
            <person name="Sugawara M."/>
            <person name="Epstein B."/>
            <person name="Badgley B.D."/>
            <person name="Unno T."/>
            <person name="Xu L."/>
            <person name="Reese J."/>
            <person name="Gyaneshwar P."/>
            <person name="Denny R."/>
            <person name="Mudge J."/>
            <person name="Bharti A.K."/>
            <person name="Farmer A.D."/>
            <person name="May G.D."/>
            <person name="Woodward J.E."/>
            <person name="Medigue C."/>
            <person name="Vallenet D."/>
            <person name="Lajus A."/>
            <person name="Rouy Z."/>
            <person name="Martinez-Vaz B."/>
            <person name="Tiffin P."/>
            <person name="Young N.D."/>
            <person name="Sadowsky M.J."/>
        </authorList>
    </citation>
    <scope>NUCLEOTIDE SEQUENCE</scope>
    <source>
        <strain evidence="6">M30</strain>
    </source>
</reference>
<dbReference type="GO" id="GO:0046583">
    <property type="term" value="F:monoatomic cation efflux transmembrane transporter activity"/>
    <property type="evidence" value="ECO:0007669"/>
    <property type="project" value="TreeGrafter"/>
</dbReference>
<comment type="subcellular location">
    <subcellularLocation>
        <location evidence="1">Membrane</location>
        <topology evidence="1">Multi-pass membrane protein</topology>
    </subcellularLocation>
</comment>
<dbReference type="CDD" id="cd09323">
    <property type="entry name" value="TDT_SLAC1_like"/>
    <property type="match status" value="1"/>
</dbReference>
<dbReference type="InterPro" id="IPR052951">
    <property type="entry name" value="Tellurite_res_ion_channel"/>
</dbReference>
<feature type="transmembrane region" description="Helical" evidence="5">
    <location>
        <begin position="56"/>
        <end position="74"/>
    </location>
</feature>
<feature type="transmembrane region" description="Helical" evidence="5">
    <location>
        <begin position="21"/>
        <end position="40"/>
    </location>
</feature>
<accession>A0A6A7ZSI8</accession>
<dbReference type="GeneID" id="25012107"/>
<evidence type="ECO:0000256" key="4">
    <source>
        <dbReference type="ARBA" id="ARBA00023136"/>
    </source>
</evidence>
<dbReference type="InterPro" id="IPR038665">
    <property type="entry name" value="Voltage-dep_anion_channel_sf"/>
</dbReference>
<evidence type="ECO:0000313" key="6">
    <source>
        <dbReference type="EMBL" id="MQW05866.1"/>
    </source>
</evidence>
<dbReference type="GO" id="GO:0005886">
    <property type="term" value="C:plasma membrane"/>
    <property type="evidence" value="ECO:0007669"/>
    <property type="project" value="TreeGrafter"/>
</dbReference>
<feature type="transmembrane region" description="Helical" evidence="5">
    <location>
        <begin position="153"/>
        <end position="175"/>
    </location>
</feature>
<sequence length="331" mass="35761">MTIQSINISSSSPLARRSISQLPINLFASVMGITGLGLAWREAAKSLGLPSLPGEYIGGLGTLVFVALAIGYVSKWVRHPSSVSSEFAHPVQSNFFATVAIGLLLQSAFLNRYGPLLSQGVWIAASALTFALAYVVAKAFLGRQQLRETTLPPLLIPGVATLDIAVTGYAMPFSWAHEVNMFAFAIGSVMAAVFVALIFSRLRHEDPVPLPARPSLMVLVAPFAVGFLAYTNVTGSVDLFATVLFYFGLFLMLVLSPMVFRTHIPFSITWWAISFPLAALSIAFFRYAEAVQSNFLVMLAGVMFVFIAVAITVVFIRTACIVLTGRVLEVK</sequence>
<feature type="transmembrane region" description="Helical" evidence="5">
    <location>
        <begin position="294"/>
        <end position="316"/>
    </location>
</feature>
<evidence type="ECO:0000256" key="5">
    <source>
        <dbReference type="SAM" id="Phobius"/>
    </source>
</evidence>
<feature type="transmembrane region" description="Helical" evidence="5">
    <location>
        <begin position="268"/>
        <end position="288"/>
    </location>
</feature>
<evidence type="ECO:0000256" key="1">
    <source>
        <dbReference type="ARBA" id="ARBA00004141"/>
    </source>
</evidence>
<evidence type="ECO:0000256" key="3">
    <source>
        <dbReference type="ARBA" id="ARBA00022989"/>
    </source>
</evidence>
<feature type="transmembrane region" description="Helical" evidence="5">
    <location>
        <begin position="214"/>
        <end position="233"/>
    </location>
</feature>
<dbReference type="Gene3D" id="1.50.10.150">
    <property type="entry name" value="Voltage-dependent anion channel"/>
    <property type="match status" value="1"/>
</dbReference>
<evidence type="ECO:0000256" key="2">
    <source>
        <dbReference type="ARBA" id="ARBA00022692"/>
    </source>
</evidence>
<protein>
    <submittedName>
        <fullName evidence="6">C4-dicarboxylate ABC transporter</fullName>
    </submittedName>
</protein>
<name>A0A6A7ZSI8_RHIML</name>
<dbReference type="EMBL" id="WISP01000144">
    <property type="protein sequence ID" value="MQW05866.1"/>
    <property type="molecule type" value="Genomic_DNA"/>
</dbReference>